<dbReference type="EMBL" id="JBHSTQ010000002">
    <property type="protein sequence ID" value="MFC6385676.1"/>
    <property type="molecule type" value="Genomic_DNA"/>
</dbReference>
<evidence type="ECO:0000313" key="2">
    <source>
        <dbReference type="Proteomes" id="UP001596267"/>
    </source>
</evidence>
<comment type="caution">
    <text evidence="1">The sequence shown here is derived from an EMBL/GenBank/DDBJ whole genome shotgun (WGS) entry which is preliminary data.</text>
</comment>
<reference evidence="2" key="1">
    <citation type="journal article" date="2019" name="Int. J. Syst. Evol. Microbiol.">
        <title>The Global Catalogue of Microorganisms (GCM) 10K type strain sequencing project: providing services to taxonomists for standard genome sequencing and annotation.</title>
        <authorList>
            <consortium name="The Broad Institute Genomics Platform"/>
            <consortium name="The Broad Institute Genome Sequencing Center for Infectious Disease"/>
            <person name="Wu L."/>
            <person name="Ma J."/>
        </authorList>
    </citation>
    <scope>NUCLEOTIDE SEQUENCE [LARGE SCALE GENOMIC DNA]</scope>
    <source>
        <strain evidence="2">CCUG 42001</strain>
    </source>
</reference>
<sequence>MSDDERYLPASEMTPDETRIATEYALLPLIRMALARDRQVIAITHTKFRVLYLEIFDDIIHEVTQDLRENKQELFAHHIRMTKRDWFSYDVYIRGRLFDFVYQKSVAMDWIHERLKMYLRP</sequence>
<dbReference type="InterPro" id="IPR058600">
    <property type="entry name" value="YhjD-like"/>
</dbReference>
<evidence type="ECO:0000313" key="1">
    <source>
        <dbReference type="EMBL" id="MFC6385676.1"/>
    </source>
</evidence>
<keyword evidence="2" id="KW-1185">Reference proteome</keyword>
<proteinExistence type="predicted"/>
<organism evidence="1 2">
    <name type="scientific">Sporolactobacillus kofuensis</name>
    <dbReference type="NCBI Taxonomy" id="269672"/>
    <lineage>
        <taxon>Bacteria</taxon>
        <taxon>Bacillati</taxon>
        <taxon>Bacillota</taxon>
        <taxon>Bacilli</taxon>
        <taxon>Bacillales</taxon>
        <taxon>Sporolactobacillaceae</taxon>
        <taxon>Sporolactobacillus</taxon>
    </lineage>
</organism>
<name>A0ABW1WDE0_9BACL</name>
<dbReference type="Proteomes" id="UP001596267">
    <property type="component" value="Unassembled WGS sequence"/>
</dbReference>
<protein>
    <submittedName>
        <fullName evidence="1">Uncharacterized protein</fullName>
    </submittedName>
</protein>
<accession>A0ABW1WDE0</accession>
<gene>
    <name evidence="1" type="ORF">ACFP7A_03585</name>
</gene>
<dbReference type="RefSeq" id="WP_253051800.1">
    <property type="nucleotide sequence ID" value="NZ_JAMXWN010000001.1"/>
</dbReference>
<dbReference type="Pfam" id="PF26325">
    <property type="entry name" value="YhjD"/>
    <property type="match status" value="1"/>
</dbReference>